<comment type="caution">
    <text evidence="2">The sequence shown here is derived from an EMBL/GenBank/DDBJ whole genome shotgun (WGS) entry which is preliminary data.</text>
</comment>
<organism evidence="2 3">
    <name type="scientific">Durusdinium trenchii</name>
    <dbReference type="NCBI Taxonomy" id="1381693"/>
    <lineage>
        <taxon>Eukaryota</taxon>
        <taxon>Sar</taxon>
        <taxon>Alveolata</taxon>
        <taxon>Dinophyceae</taxon>
        <taxon>Suessiales</taxon>
        <taxon>Symbiodiniaceae</taxon>
        <taxon>Durusdinium</taxon>
    </lineage>
</organism>
<proteinExistence type="predicted"/>
<reference evidence="2 3" key="1">
    <citation type="submission" date="2024-02" db="EMBL/GenBank/DDBJ databases">
        <authorList>
            <person name="Chen Y."/>
            <person name="Shah S."/>
            <person name="Dougan E. K."/>
            <person name="Thang M."/>
            <person name="Chan C."/>
        </authorList>
    </citation>
    <scope>NUCLEOTIDE SEQUENCE [LARGE SCALE GENOMIC DNA]</scope>
</reference>
<dbReference type="EMBL" id="CAXAMM010036358">
    <property type="protein sequence ID" value="CAK9075701.1"/>
    <property type="molecule type" value="Genomic_DNA"/>
</dbReference>
<feature type="compositionally biased region" description="Low complexity" evidence="1">
    <location>
        <begin position="221"/>
        <end position="231"/>
    </location>
</feature>
<evidence type="ECO:0000256" key="1">
    <source>
        <dbReference type="SAM" id="MobiDB-lite"/>
    </source>
</evidence>
<sequence length="313" mass="34685">MDTSLGSSESGRSGRMSHFEYQEAPTEGLQDGATTIMLRGLVRSINLEGFLKLLRNISSNYDLVYVPVGNKRATNLGLAFINYEDHFAARRAFQQLYEARSPHTFRMVKRAYVQGLGPNLAFVLSEAPVMKHGMAVFRDGQRLKDISSLVQRHVTDDMLAEARQLMTRIHTEQRESRQERNSETENSSDSTAFSEVSDHRSNSSRGSAHGSGRGSARESVHGSAHSGSSGHMPMPKQHVNPAAWLAPQPRRDGGNIPGSWYLQDYPGNSSRPYRDHSHLHQMPVAPPIPPVMAEPETFLSWEASSPSQQSGTT</sequence>
<feature type="non-terminal residue" evidence="2">
    <location>
        <position position="313"/>
    </location>
</feature>
<keyword evidence="3" id="KW-1185">Reference proteome</keyword>
<protein>
    <submittedName>
        <fullName evidence="2">Uncharacterized protein</fullName>
    </submittedName>
</protein>
<feature type="region of interest" description="Disordered" evidence="1">
    <location>
        <begin position="170"/>
        <end position="238"/>
    </location>
</feature>
<feature type="compositionally biased region" description="Basic and acidic residues" evidence="1">
    <location>
        <begin position="170"/>
        <end position="183"/>
    </location>
</feature>
<dbReference type="Proteomes" id="UP001642464">
    <property type="component" value="Unassembled WGS sequence"/>
</dbReference>
<evidence type="ECO:0000313" key="2">
    <source>
        <dbReference type="EMBL" id="CAK9075701.1"/>
    </source>
</evidence>
<feature type="region of interest" description="Disordered" evidence="1">
    <location>
        <begin position="271"/>
        <end position="291"/>
    </location>
</feature>
<evidence type="ECO:0000313" key="3">
    <source>
        <dbReference type="Proteomes" id="UP001642464"/>
    </source>
</evidence>
<name>A0ABP0PI39_9DINO</name>
<accession>A0ABP0PI39</accession>
<gene>
    <name evidence="2" type="ORF">SCF082_LOCUS36636</name>
</gene>